<keyword evidence="1" id="KW-0479">Metal-binding</keyword>
<evidence type="ECO:0000256" key="4">
    <source>
        <dbReference type="ARBA" id="ARBA00022833"/>
    </source>
</evidence>
<protein>
    <submittedName>
        <fullName evidence="8">Retrovirus-related Pol polyprotein from type-1 retrotransposable element R2</fullName>
    </submittedName>
</protein>
<comment type="caution">
    <text evidence="8">The sequence shown here is derived from an EMBL/GenBank/DDBJ whole genome shotgun (WGS) entry which is preliminary data.</text>
</comment>
<feature type="domain" description="C2H2-type" evidence="7">
    <location>
        <begin position="584"/>
        <end position="611"/>
    </location>
</feature>
<reference evidence="8 9" key="1">
    <citation type="submission" date="2021-06" db="EMBL/GenBank/DDBJ databases">
        <title>Caerostris darwini draft genome.</title>
        <authorList>
            <person name="Kono N."/>
            <person name="Arakawa K."/>
        </authorList>
    </citation>
    <scope>NUCLEOTIDE SEQUENCE [LARGE SCALE GENOMIC DNA]</scope>
</reference>
<dbReference type="SMART" id="SM00355">
    <property type="entry name" value="ZnF_C2H2"/>
    <property type="match status" value="4"/>
</dbReference>
<dbReference type="PANTHER" id="PTHR24409">
    <property type="entry name" value="ZINC FINGER PROTEIN 142"/>
    <property type="match status" value="1"/>
</dbReference>
<dbReference type="EMBL" id="BPLQ01005263">
    <property type="protein sequence ID" value="GIY13582.1"/>
    <property type="molecule type" value="Genomic_DNA"/>
</dbReference>
<dbReference type="Gene3D" id="3.30.160.60">
    <property type="entry name" value="Classic Zinc Finger"/>
    <property type="match status" value="1"/>
</dbReference>
<name>A0AAV4QWE7_9ARAC</name>
<dbReference type="InterPro" id="IPR013087">
    <property type="entry name" value="Znf_C2H2_type"/>
</dbReference>
<dbReference type="PROSITE" id="PS50157">
    <property type="entry name" value="ZINC_FINGER_C2H2_2"/>
    <property type="match status" value="2"/>
</dbReference>
<dbReference type="GO" id="GO:0008270">
    <property type="term" value="F:zinc ion binding"/>
    <property type="evidence" value="ECO:0007669"/>
    <property type="project" value="UniProtKB-KW"/>
</dbReference>
<keyword evidence="2" id="KW-0677">Repeat</keyword>
<evidence type="ECO:0000256" key="2">
    <source>
        <dbReference type="ARBA" id="ARBA00022737"/>
    </source>
</evidence>
<evidence type="ECO:0000256" key="6">
    <source>
        <dbReference type="SAM" id="MobiDB-lite"/>
    </source>
</evidence>
<feature type="domain" description="C2H2-type" evidence="7">
    <location>
        <begin position="184"/>
        <end position="207"/>
    </location>
</feature>
<dbReference type="GO" id="GO:0005634">
    <property type="term" value="C:nucleus"/>
    <property type="evidence" value="ECO:0007669"/>
    <property type="project" value="TreeGrafter"/>
</dbReference>
<feature type="compositionally biased region" description="Polar residues" evidence="6">
    <location>
        <begin position="415"/>
        <end position="431"/>
    </location>
</feature>
<dbReference type="Pfam" id="PF13894">
    <property type="entry name" value="zf-C2H2_4"/>
    <property type="match status" value="1"/>
</dbReference>
<feature type="compositionally biased region" description="Basic residues" evidence="6">
    <location>
        <begin position="622"/>
        <end position="635"/>
    </location>
</feature>
<evidence type="ECO:0000259" key="7">
    <source>
        <dbReference type="PROSITE" id="PS50157"/>
    </source>
</evidence>
<keyword evidence="9" id="KW-1185">Reference proteome</keyword>
<feature type="region of interest" description="Disordered" evidence="6">
    <location>
        <begin position="465"/>
        <end position="488"/>
    </location>
</feature>
<accession>A0AAV4QWE7</accession>
<sequence length="724" mass="79511">MSSNVFSAIEVLDSFEASLTMSFTHGEALDNFEFAMDSSFSPICHRTRSQLANRELTNVECDISRAPVYTVSGTIGDASKNFLLEQDVSDTVCEILNNISPPVKAHTFYQVEVSENSFSHQRPPCDSLSPCLDPVGKVSQQSASPTEPVPASAGDEVILIPSDFEVSDLFSNTGKSPKFDIVRLICRQCKRRFFSAGGLENHLYAVHDIHLDSSSDIPPRCDLVSDRTTPSEELTSHCTNTGPPSCAPFSKIVPAITWATVAAKPAITSSQPWAGQRLGSQSTPPRTGLSKPSQVSGVISKSAIPATQLPEVKARKKINFNKKPDEVSHAVLLPMRPSPKKARKTFPCLHCDFKFRTVKSRDEHLVVHVLEEEFNRLHGITSNSHAADFDDFVLPKPTASKRVQKQPKSLVPIDQATTSSSRQVHPSSSASPSIVCEYCDQAGFPSRKALKYHLFRLYGQPMRKASQHQASSSSPQAQSATPPAETAHLASSVQRLDAQISMSFPIQGKIVCPERGCEASFVSKHWTSMKGSLLRHLRFVYRISIATCHFQCDICQTSFSGKPKEDSCFASEVHPIIIDVQQELQCPQCEASFSSALGLQNHSKTHLRQTALSQITPLHIPASRRRKRSKRKKRASSSPQSDTAQDCVTEVSQLLAPPVADVPFVEAAPQPSEHDDEPLFHFSQIFEDILTCDPSHDCAQMLSDAYCQLVTVASSIAFSFCIVF</sequence>
<keyword evidence="4" id="KW-0862">Zinc</keyword>
<evidence type="ECO:0000256" key="1">
    <source>
        <dbReference type="ARBA" id="ARBA00022723"/>
    </source>
</evidence>
<dbReference type="PROSITE" id="PS00028">
    <property type="entry name" value="ZINC_FINGER_C2H2_1"/>
    <property type="match status" value="3"/>
</dbReference>
<feature type="region of interest" description="Disordered" evidence="6">
    <location>
        <begin position="400"/>
        <end position="431"/>
    </location>
</feature>
<dbReference type="GO" id="GO:0000981">
    <property type="term" value="F:DNA-binding transcription factor activity, RNA polymerase II-specific"/>
    <property type="evidence" value="ECO:0007669"/>
    <property type="project" value="TreeGrafter"/>
</dbReference>
<dbReference type="AlphaFoldDB" id="A0AAV4QWE7"/>
<dbReference type="Proteomes" id="UP001054837">
    <property type="component" value="Unassembled WGS sequence"/>
</dbReference>
<keyword evidence="3 5" id="KW-0863">Zinc-finger</keyword>
<evidence type="ECO:0000256" key="5">
    <source>
        <dbReference type="PROSITE-ProRule" id="PRU00042"/>
    </source>
</evidence>
<dbReference type="GO" id="GO:0000977">
    <property type="term" value="F:RNA polymerase II transcription regulatory region sequence-specific DNA binding"/>
    <property type="evidence" value="ECO:0007669"/>
    <property type="project" value="TreeGrafter"/>
</dbReference>
<feature type="compositionally biased region" description="Low complexity" evidence="6">
    <location>
        <begin position="467"/>
        <end position="487"/>
    </location>
</feature>
<feature type="region of interest" description="Disordered" evidence="6">
    <location>
        <begin position="272"/>
        <end position="297"/>
    </location>
</feature>
<evidence type="ECO:0000313" key="8">
    <source>
        <dbReference type="EMBL" id="GIY13582.1"/>
    </source>
</evidence>
<dbReference type="PANTHER" id="PTHR24409:SF295">
    <property type="entry name" value="AZ2-RELATED"/>
    <property type="match status" value="1"/>
</dbReference>
<proteinExistence type="predicted"/>
<organism evidence="8 9">
    <name type="scientific">Caerostris darwini</name>
    <dbReference type="NCBI Taxonomy" id="1538125"/>
    <lineage>
        <taxon>Eukaryota</taxon>
        <taxon>Metazoa</taxon>
        <taxon>Ecdysozoa</taxon>
        <taxon>Arthropoda</taxon>
        <taxon>Chelicerata</taxon>
        <taxon>Arachnida</taxon>
        <taxon>Araneae</taxon>
        <taxon>Araneomorphae</taxon>
        <taxon>Entelegynae</taxon>
        <taxon>Araneoidea</taxon>
        <taxon>Araneidae</taxon>
        <taxon>Caerostris</taxon>
    </lineage>
</organism>
<feature type="region of interest" description="Disordered" evidence="6">
    <location>
        <begin position="622"/>
        <end position="646"/>
    </location>
</feature>
<evidence type="ECO:0000313" key="9">
    <source>
        <dbReference type="Proteomes" id="UP001054837"/>
    </source>
</evidence>
<gene>
    <name evidence="8" type="primary">PO21_8</name>
    <name evidence="8" type="ORF">CDAR_567181</name>
</gene>
<evidence type="ECO:0000256" key="3">
    <source>
        <dbReference type="ARBA" id="ARBA00022771"/>
    </source>
</evidence>